<keyword evidence="2" id="KW-0805">Transcription regulation</keyword>
<dbReference type="InterPro" id="IPR052761">
    <property type="entry name" value="Fungal_Detox/Toxin_TFs"/>
</dbReference>
<dbReference type="InterPro" id="IPR001138">
    <property type="entry name" value="Zn2Cys6_DnaBD"/>
</dbReference>
<evidence type="ECO:0000313" key="8">
    <source>
        <dbReference type="EMBL" id="CEN62726.1"/>
    </source>
</evidence>
<dbReference type="PANTHER" id="PTHR47425">
    <property type="entry name" value="FARB-RELATED"/>
    <property type="match status" value="1"/>
</dbReference>
<evidence type="ECO:0000256" key="3">
    <source>
        <dbReference type="ARBA" id="ARBA00023125"/>
    </source>
</evidence>
<feature type="region of interest" description="Disordered" evidence="6">
    <location>
        <begin position="85"/>
        <end position="155"/>
    </location>
</feature>
<evidence type="ECO:0000259" key="7">
    <source>
        <dbReference type="PROSITE" id="PS50048"/>
    </source>
</evidence>
<keyword evidence="5" id="KW-0539">Nucleus</keyword>
<gene>
    <name evidence="8" type="ORF">ASPCAL09358</name>
</gene>
<dbReference type="GO" id="GO:0006351">
    <property type="term" value="P:DNA-templated transcription"/>
    <property type="evidence" value="ECO:0007669"/>
    <property type="project" value="InterPro"/>
</dbReference>
<dbReference type="Pfam" id="PF04082">
    <property type="entry name" value="Fungal_trans"/>
    <property type="match status" value="1"/>
</dbReference>
<dbReference type="SUPFAM" id="SSF57701">
    <property type="entry name" value="Zn2/Cys6 DNA-binding domain"/>
    <property type="match status" value="1"/>
</dbReference>
<name>A0A0U5GSX3_ASPCI</name>
<evidence type="ECO:0000256" key="5">
    <source>
        <dbReference type="ARBA" id="ARBA00023242"/>
    </source>
</evidence>
<dbReference type="STRING" id="454130.A0A0U5GSX3"/>
<evidence type="ECO:0000256" key="1">
    <source>
        <dbReference type="ARBA" id="ARBA00022723"/>
    </source>
</evidence>
<feature type="region of interest" description="Disordered" evidence="6">
    <location>
        <begin position="807"/>
        <end position="833"/>
    </location>
</feature>
<feature type="compositionally biased region" description="Basic and acidic residues" evidence="6">
    <location>
        <begin position="111"/>
        <end position="120"/>
    </location>
</feature>
<dbReference type="CDD" id="cd12148">
    <property type="entry name" value="fungal_TF_MHR"/>
    <property type="match status" value="1"/>
</dbReference>
<feature type="compositionally biased region" description="Basic and acidic residues" evidence="6">
    <location>
        <begin position="91"/>
        <end position="101"/>
    </location>
</feature>
<feature type="compositionally biased region" description="Polar residues" evidence="6">
    <location>
        <begin position="121"/>
        <end position="131"/>
    </location>
</feature>
<dbReference type="Proteomes" id="UP000054771">
    <property type="component" value="Unassembled WGS sequence"/>
</dbReference>
<keyword evidence="1" id="KW-0479">Metal-binding</keyword>
<keyword evidence="4" id="KW-0804">Transcription</keyword>
<proteinExistence type="predicted"/>
<reference evidence="9" key="1">
    <citation type="journal article" date="2016" name="Genome Announc.">
        <title>Draft genome sequences of fungus Aspergillus calidoustus.</title>
        <authorList>
            <person name="Horn F."/>
            <person name="Linde J."/>
            <person name="Mattern D.J."/>
            <person name="Walther G."/>
            <person name="Guthke R."/>
            <person name="Scherlach K."/>
            <person name="Martin K."/>
            <person name="Brakhage A.A."/>
            <person name="Petzke L."/>
            <person name="Valiante V."/>
        </authorList>
    </citation>
    <scope>NUCLEOTIDE SEQUENCE [LARGE SCALE GENOMIC DNA]</scope>
    <source>
        <strain evidence="9">SF006504</strain>
    </source>
</reference>
<protein>
    <recommendedName>
        <fullName evidence="7">Zn(2)-C6 fungal-type domain-containing protein</fullName>
    </recommendedName>
</protein>
<feature type="domain" description="Zn(2)-C6 fungal-type" evidence="7">
    <location>
        <begin position="25"/>
        <end position="57"/>
    </location>
</feature>
<evidence type="ECO:0000256" key="4">
    <source>
        <dbReference type="ARBA" id="ARBA00023163"/>
    </source>
</evidence>
<dbReference type="GO" id="GO:0003677">
    <property type="term" value="F:DNA binding"/>
    <property type="evidence" value="ECO:0007669"/>
    <property type="project" value="UniProtKB-KW"/>
</dbReference>
<dbReference type="GO" id="GO:0008270">
    <property type="term" value="F:zinc ion binding"/>
    <property type="evidence" value="ECO:0007669"/>
    <property type="project" value="InterPro"/>
</dbReference>
<accession>A0A0U5GSX3</accession>
<dbReference type="SMART" id="SM00066">
    <property type="entry name" value="GAL4"/>
    <property type="match status" value="1"/>
</dbReference>
<dbReference type="OrthoDB" id="4161332at2759"/>
<dbReference type="AlphaFoldDB" id="A0A0U5GSX3"/>
<dbReference type="CDD" id="cd00067">
    <property type="entry name" value="GAL4"/>
    <property type="match status" value="1"/>
</dbReference>
<sequence>MSSEEADKATDSPTGNRKFRRATHACARCRVRKVRCDVEMRGGQCTNCLLDGRECRVEESERIKRRRRRALGLRGRGWPNMAPSLSLLGHGHRENNGHLDFDGVEDSEPQTEPREREKNTRVASPKSTSSAPLIDANQVDGIGPDASRSPVGPSSAIEHYCEQDTRIISCQKEGYKYGATAAADDTASRSIDEAVSPSHYIGYSYYQFLTVDNVSQIPARAYQLLELQGCLHVPLRPTLDVLVRQYFMHMHPMLPILDEGMFWDIYDRHPNQSDSFGTIPLLLFQAMLFACCNFVPQTTLNQLGFNTARKARATFYRRAKLLFGLEADGSSITRSQAALLLASWSFSSYELPRKANIPWLSIAIQHARDADAHNYKAFAEGSESYEVRKRLWWCCIIRDRLFALGMRRPLHITAGQFNVVQHSGLSYYELVGELHRSKVHDLAVKMQLANILELLVELCIILTDILELAFPMEAGLTHCGNGTDIQRRVHNSRVALRKWHAEALLKLPAAATSSDEANQHDSVILFTNLVYMYYYSTKATLGHYEMLQLTTAAAPSSPESTNIFALENNHLELQNATLEITSCLQKLAYRRLIKWLPVTAVSCTALPLLLHILGLEVSSSLHVDTANQSKLITQRLKVLQMAMEMYQLQYEGVDWISETINRVVTMARAGTTSISRALETSSIPQYSGRREGRVPMLTFQPAWYLIMAFSIDVALSKGRLPKDQSSCQSFHELILAEMSQSKDGPNRLLAGNDISSHIPEGMGNQPDALPVAIFASTPSQPEPPYTITEFRDSWDILFPQRLAPEQAGNSTVRGVGSGANAPPSAEDTYSVGNEGSASAYTDISALLSREGLDVNGQFPLAITPV</sequence>
<dbReference type="OMA" id="NTRSHIT"/>
<dbReference type="PROSITE" id="PS50048">
    <property type="entry name" value="ZN2_CY6_FUNGAL_2"/>
    <property type="match status" value="1"/>
</dbReference>
<dbReference type="InterPro" id="IPR036864">
    <property type="entry name" value="Zn2-C6_fun-type_DNA-bd_sf"/>
</dbReference>
<dbReference type="InterPro" id="IPR007219">
    <property type="entry name" value="XnlR_reg_dom"/>
</dbReference>
<dbReference type="PANTHER" id="PTHR47425:SF2">
    <property type="entry name" value="FARB-RELATED"/>
    <property type="match status" value="1"/>
</dbReference>
<organism evidence="8 9">
    <name type="scientific">Aspergillus calidoustus</name>
    <dbReference type="NCBI Taxonomy" id="454130"/>
    <lineage>
        <taxon>Eukaryota</taxon>
        <taxon>Fungi</taxon>
        <taxon>Dikarya</taxon>
        <taxon>Ascomycota</taxon>
        <taxon>Pezizomycotina</taxon>
        <taxon>Eurotiomycetes</taxon>
        <taxon>Eurotiomycetidae</taxon>
        <taxon>Eurotiales</taxon>
        <taxon>Aspergillaceae</taxon>
        <taxon>Aspergillus</taxon>
        <taxon>Aspergillus subgen. Nidulantes</taxon>
    </lineage>
</organism>
<dbReference type="PROSITE" id="PS00463">
    <property type="entry name" value="ZN2_CY6_FUNGAL_1"/>
    <property type="match status" value="1"/>
</dbReference>
<evidence type="ECO:0000256" key="2">
    <source>
        <dbReference type="ARBA" id="ARBA00023015"/>
    </source>
</evidence>
<dbReference type="EMBL" id="CDMC01000007">
    <property type="protein sequence ID" value="CEN62726.1"/>
    <property type="molecule type" value="Genomic_DNA"/>
</dbReference>
<dbReference type="Pfam" id="PF00172">
    <property type="entry name" value="Zn_clus"/>
    <property type="match status" value="1"/>
</dbReference>
<dbReference type="Gene3D" id="4.10.240.10">
    <property type="entry name" value="Zn(2)-C6 fungal-type DNA-binding domain"/>
    <property type="match status" value="1"/>
</dbReference>
<evidence type="ECO:0000313" key="9">
    <source>
        <dbReference type="Proteomes" id="UP000054771"/>
    </source>
</evidence>
<dbReference type="GO" id="GO:0000981">
    <property type="term" value="F:DNA-binding transcription factor activity, RNA polymerase II-specific"/>
    <property type="evidence" value="ECO:0007669"/>
    <property type="project" value="InterPro"/>
</dbReference>
<keyword evidence="3" id="KW-0238">DNA-binding</keyword>
<evidence type="ECO:0000256" key="6">
    <source>
        <dbReference type="SAM" id="MobiDB-lite"/>
    </source>
</evidence>
<keyword evidence="9" id="KW-1185">Reference proteome</keyword>